<name>A0A1T5HSB8_9BACT</name>
<sequence length="55" mass="6680">MKQIQYLLSITTFNRLFGYHIVEYLYNGGDNRSHQIDLLNHKYIKQSIQRTLHKQ</sequence>
<dbReference type="EMBL" id="FUYV01000018">
    <property type="protein sequence ID" value="SKC23598.1"/>
    <property type="molecule type" value="Genomic_DNA"/>
</dbReference>
<organism evidence="1 2">
    <name type="scientific">Alkalitalea saponilacus</name>
    <dbReference type="NCBI Taxonomy" id="889453"/>
    <lineage>
        <taxon>Bacteria</taxon>
        <taxon>Pseudomonadati</taxon>
        <taxon>Bacteroidota</taxon>
        <taxon>Bacteroidia</taxon>
        <taxon>Marinilabiliales</taxon>
        <taxon>Marinilabiliaceae</taxon>
        <taxon>Alkalitalea</taxon>
    </lineage>
</organism>
<proteinExistence type="predicted"/>
<gene>
    <name evidence="1" type="ORF">SAMN03080601_02876</name>
</gene>
<protein>
    <submittedName>
        <fullName evidence="1">Uncharacterized protein</fullName>
    </submittedName>
</protein>
<accession>A0A1T5HSB8</accession>
<reference evidence="1 2" key="1">
    <citation type="submission" date="2017-02" db="EMBL/GenBank/DDBJ databases">
        <authorList>
            <person name="Peterson S.W."/>
        </authorList>
    </citation>
    <scope>NUCLEOTIDE SEQUENCE [LARGE SCALE GENOMIC DNA]</scope>
    <source>
        <strain evidence="1 2">DSM 24412</strain>
    </source>
</reference>
<dbReference type="AlphaFoldDB" id="A0A1T5HSB8"/>
<keyword evidence="2" id="KW-1185">Reference proteome</keyword>
<evidence type="ECO:0000313" key="2">
    <source>
        <dbReference type="Proteomes" id="UP000191055"/>
    </source>
</evidence>
<evidence type="ECO:0000313" key="1">
    <source>
        <dbReference type="EMBL" id="SKC23598.1"/>
    </source>
</evidence>
<dbReference type="Proteomes" id="UP000191055">
    <property type="component" value="Unassembled WGS sequence"/>
</dbReference>